<evidence type="ECO:0000256" key="2">
    <source>
        <dbReference type="ARBA" id="ARBA00022980"/>
    </source>
</evidence>
<keyword evidence="3" id="KW-0687">Ribonucleoprotein</keyword>
<proteinExistence type="inferred from homology"/>
<dbReference type="SUPFAM" id="SSF143800">
    <property type="entry name" value="L28p-like"/>
    <property type="match status" value="1"/>
</dbReference>
<dbReference type="InterPro" id="IPR034704">
    <property type="entry name" value="Ribosomal_bL28/bL31-like_sf"/>
</dbReference>
<evidence type="ECO:0000313" key="7">
    <source>
        <dbReference type="Proteomes" id="UP001519460"/>
    </source>
</evidence>
<organism evidence="6 7">
    <name type="scientific">Batillaria attramentaria</name>
    <dbReference type="NCBI Taxonomy" id="370345"/>
    <lineage>
        <taxon>Eukaryota</taxon>
        <taxon>Metazoa</taxon>
        <taxon>Spiralia</taxon>
        <taxon>Lophotrochozoa</taxon>
        <taxon>Mollusca</taxon>
        <taxon>Gastropoda</taxon>
        <taxon>Caenogastropoda</taxon>
        <taxon>Sorbeoconcha</taxon>
        <taxon>Cerithioidea</taxon>
        <taxon>Batillariidae</taxon>
        <taxon>Batillaria</taxon>
    </lineage>
</organism>
<keyword evidence="7" id="KW-1185">Reference proteome</keyword>
<evidence type="ECO:0000256" key="4">
    <source>
        <dbReference type="ARBA" id="ARBA00035269"/>
    </source>
</evidence>
<dbReference type="GO" id="GO:1990904">
    <property type="term" value="C:ribonucleoprotein complex"/>
    <property type="evidence" value="ECO:0007669"/>
    <property type="project" value="UniProtKB-KW"/>
</dbReference>
<keyword evidence="2" id="KW-0689">Ribosomal protein</keyword>
<dbReference type="EMBL" id="JACVVK020000036">
    <property type="protein sequence ID" value="KAK7500588.1"/>
    <property type="molecule type" value="Genomic_DNA"/>
</dbReference>
<dbReference type="InterPro" id="IPR026569">
    <property type="entry name" value="Ribosomal_bL28"/>
</dbReference>
<reference evidence="6 7" key="1">
    <citation type="journal article" date="2023" name="Sci. Data">
        <title>Genome assembly of the Korean intertidal mud-creeper Batillaria attramentaria.</title>
        <authorList>
            <person name="Patra A.K."/>
            <person name="Ho P.T."/>
            <person name="Jun S."/>
            <person name="Lee S.J."/>
            <person name="Kim Y."/>
            <person name="Won Y.J."/>
        </authorList>
    </citation>
    <scope>NUCLEOTIDE SEQUENCE [LARGE SCALE GENOMIC DNA]</scope>
    <source>
        <strain evidence="6">Wonlab-2016</strain>
    </source>
</reference>
<gene>
    <name evidence="6" type="ORF">BaRGS_00008163</name>
</gene>
<dbReference type="PANTHER" id="PTHR13528">
    <property type="entry name" value="39S RIBOSOMAL PROTEIN L28, MITOCHONDRIAL"/>
    <property type="match status" value="1"/>
</dbReference>
<dbReference type="PANTHER" id="PTHR13528:SF2">
    <property type="entry name" value="LARGE RIBOSOMAL SUBUNIT PROTEIN BL28M"/>
    <property type="match status" value="1"/>
</dbReference>
<dbReference type="AlphaFoldDB" id="A0ABD0LM92"/>
<comment type="caution">
    <text evidence="6">The sequence shown here is derived from an EMBL/GenBank/DDBJ whole genome shotgun (WGS) entry which is preliminary data.</text>
</comment>
<name>A0ABD0LM92_9CAEN</name>
<evidence type="ECO:0000256" key="1">
    <source>
        <dbReference type="ARBA" id="ARBA00008760"/>
    </source>
</evidence>
<comment type="similarity">
    <text evidence="1">Belongs to the bacterial ribosomal protein bL28 family.</text>
</comment>
<protein>
    <recommendedName>
        <fullName evidence="4">Large ribosomal subunit protein bL28m</fullName>
    </recommendedName>
    <alternativeName>
        <fullName evidence="5">39S ribosomal protein L28, mitochondrial</fullName>
    </alternativeName>
</protein>
<evidence type="ECO:0000256" key="3">
    <source>
        <dbReference type="ARBA" id="ARBA00023274"/>
    </source>
</evidence>
<dbReference type="Proteomes" id="UP001519460">
    <property type="component" value="Unassembled WGS sequence"/>
</dbReference>
<accession>A0ABD0LM92</accession>
<dbReference type="GO" id="GO:0005840">
    <property type="term" value="C:ribosome"/>
    <property type="evidence" value="ECO:0007669"/>
    <property type="project" value="UniProtKB-KW"/>
</dbReference>
<sequence>MKYSVAGALPYVYRWTREVDSLLPEHYKQRCQEFMEREPAPVHFRPNLNRFTVRESTGERIPVQNVPVQVRYPQECNKGLWGGEGIVYGYKKNKGPMKPKLPAIWKPFIQKRVLYSEILDKHFIITVTLRTMDLIDEHFGLDSYILKTHESDLCSKLGMDLKREMLLALARKSLYQTTLKNSNRCWRSTRSSSFQ</sequence>
<evidence type="ECO:0000256" key="5">
    <source>
        <dbReference type="ARBA" id="ARBA00035538"/>
    </source>
</evidence>
<evidence type="ECO:0000313" key="6">
    <source>
        <dbReference type="EMBL" id="KAK7500588.1"/>
    </source>
</evidence>